<dbReference type="InterPro" id="IPR003594">
    <property type="entry name" value="HATPase_dom"/>
</dbReference>
<evidence type="ECO:0000259" key="6">
    <source>
        <dbReference type="PROSITE" id="PS50113"/>
    </source>
</evidence>
<dbReference type="InterPro" id="IPR050482">
    <property type="entry name" value="Sensor_HK_TwoCompSys"/>
</dbReference>
<dbReference type="PROSITE" id="PS50113">
    <property type="entry name" value="PAC"/>
    <property type="match status" value="1"/>
</dbReference>
<dbReference type="InterPro" id="IPR000014">
    <property type="entry name" value="PAS"/>
</dbReference>
<keyword evidence="8" id="KW-1185">Reference proteome</keyword>
<dbReference type="InterPro" id="IPR011712">
    <property type="entry name" value="Sig_transdc_His_kin_sub3_dim/P"/>
</dbReference>
<keyword evidence="1" id="KW-0808">Transferase</keyword>
<dbReference type="NCBIfam" id="TIGR00229">
    <property type="entry name" value="sensory_box"/>
    <property type="match status" value="1"/>
</dbReference>
<dbReference type="InterPro" id="IPR005467">
    <property type="entry name" value="His_kinase_dom"/>
</dbReference>
<evidence type="ECO:0000256" key="1">
    <source>
        <dbReference type="ARBA" id="ARBA00022679"/>
    </source>
</evidence>
<feature type="domain" description="Histidine kinase" evidence="4">
    <location>
        <begin position="573"/>
        <end position="666"/>
    </location>
</feature>
<protein>
    <recommendedName>
        <fullName evidence="9">PAS domain S-box protein</fullName>
    </recommendedName>
</protein>
<dbReference type="Pfam" id="PF00989">
    <property type="entry name" value="PAS"/>
    <property type="match status" value="1"/>
</dbReference>
<name>A0ABN6VUE6_9BACT</name>
<dbReference type="InterPro" id="IPR000700">
    <property type="entry name" value="PAS-assoc_C"/>
</dbReference>
<dbReference type="Pfam" id="PF07730">
    <property type="entry name" value="HisKA_3"/>
    <property type="match status" value="1"/>
</dbReference>
<keyword evidence="3" id="KW-0902">Two-component regulatory system</keyword>
<dbReference type="SUPFAM" id="SSF55874">
    <property type="entry name" value="ATPase domain of HSP90 chaperone/DNA topoisomerase II/histidine kinase"/>
    <property type="match status" value="1"/>
</dbReference>
<dbReference type="SMART" id="SM00387">
    <property type="entry name" value="HATPase_c"/>
    <property type="match status" value="1"/>
</dbReference>
<evidence type="ECO:0000256" key="2">
    <source>
        <dbReference type="ARBA" id="ARBA00022777"/>
    </source>
</evidence>
<dbReference type="EMBL" id="AP027151">
    <property type="protein sequence ID" value="BDV42461.1"/>
    <property type="molecule type" value="Genomic_DNA"/>
</dbReference>
<dbReference type="Gene3D" id="1.20.5.1930">
    <property type="match status" value="1"/>
</dbReference>
<evidence type="ECO:0000313" key="8">
    <source>
        <dbReference type="Proteomes" id="UP001317705"/>
    </source>
</evidence>
<feature type="domain" description="PAC" evidence="6">
    <location>
        <begin position="395"/>
        <end position="446"/>
    </location>
</feature>
<dbReference type="CDD" id="cd00130">
    <property type="entry name" value="PAS"/>
    <property type="match status" value="1"/>
</dbReference>
<dbReference type="PANTHER" id="PTHR24421">
    <property type="entry name" value="NITRATE/NITRITE SENSOR PROTEIN NARX-RELATED"/>
    <property type="match status" value="1"/>
</dbReference>
<evidence type="ECO:0000256" key="3">
    <source>
        <dbReference type="ARBA" id="ARBA00023012"/>
    </source>
</evidence>
<evidence type="ECO:0000313" key="7">
    <source>
        <dbReference type="EMBL" id="BDV42461.1"/>
    </source>
</evidence>
<dbReference type="PROSITE" id="PS50109">
    <property type="entry name" value="HIS_KIN"/>
    <property type="match status" value="1"/>
</dbReference>
<dbReference type="InterPro" id="IPR036890">
    <property type="entry name" value="HATPase_C_sf"/>
</dbReference>
<keyword evidence="2" id="KW-0418">Kinase</keyword>
<sequence>MDILEALLQKNEGMLDELVDGYLRQIAGGAYAPTMPGARATAIAGLNRAVLADVSAVEGSAPDGGGAVAAFCAATAAGHRRRGVTLGMFLQALKGYRHAYRDLFCRHLSPRRDEKLLRRLVDGCFDRAELAVCDAWETDRPADRLTELQQANRTLTNEKNKYLTLFDSLNTPAILLDERGLVDVVNAAAAGLHGLSVVAGAGYYGGLLRGRRVAWLDDALASLKRGGRQEDRFEIELDTVAGRRCFEVGLKRLVDVGGRFAGTMALLNDITERQWAEEGMRHYRDQLEEMVDQRTAELMTTNRQLQRELAGRRRVERALRDSEWHYRNLVENAKDVVFTLSPEARITSLNHAFTTITGWPVAEWLGQPIESLVHPEDLPFALQMVRRVLEEEESRPVEIRIRARAGDYQVGEFVGAQQRCNGDVVGILGIARDVTERVRAAAELVSYQQELSTLAAELSLAEERERRRIAGELHDRLGQSLAFARIGLSRLARSVRAAEPARQLDTIATVLEQTIQDVRSLTFQISPPLLYEVGLEAALESLGERFQAEHGFQVAFHDDGEPKPLDGEISVTLYQVVRELLVNSAKHAAARRVTIGISKQCDTVELRVEDDGCGFQTANDPQRREKKGSFGLFNIRQRIGHLGGEIRIDSVVGTGTRVTVTVPASVA</sequence>
<dbReference type="Gene3D" id="3.30.450.20">
    <property type="entry name" value="PAS domain"/>
    <property type="match status" value="2"/>
</dbReference>
<gene>
    <name evidence="7" type="ORF">GURASL_13840</name>
</gene>
<dbReference type="InterPro" id="IPR035965">
    <property type="entry name" value="PAS-like_dom_sf"/>
</dbReference>
<dbReference type="PROSITE" id="PS50112">
    <property type="entry name" value="PAS"/>
    <property type="match status" value="1"/>
</dbReference>
<evidence type="ECO:0000259" key="5">
    <source>
        <dbReference type="PROSITE" id="PS50112"/>
    </source>
</evidence>
<evidence type="ECO:0000259" key="4">
    <source>
        <dbReference type="PROSITE" id="PS50109"/>
    </source>
</evidence>
<dbReference type="PANTHER" id="PTHR24421:SF58">
    <property type="entry name" value="SIGNAL TRANSDUCTION HISTIDINE-PROTEIN KINASE_PHOSPHATASE UHPB"/>
    <property type="match status" value="1"/>
</dbReference>
<organism evidence="7 8">
    <name type="scientific">Geotalea uraniireducens</name>
    <dbReference type="NCBI Taxonomy" id="351604"/>
    <lineage>
        <taxon>Bacteria</taxon>
        <taxon>Pseudomonadati</taxon>
        <taxon>Thermodesulfobacteriota</taxon>
        <taxon>Desulfuromonadia</taxon>
        <taxon>Geobacterales</taxon>
        <taxon>Geobacteraceae</taxon>
        <taxon>Geotalea</taxon>
    </lineage>
</organism>
<evidence type="ECO:0008006" key="9">
    <source>
        <dbReference type="Google" id="ProtNLM"/>
    </source>
</evidence>
<dbReference type="RefSeq" id="WP_282002927.1">
    <property type="nucleotide sequence ID" value="NZ_AP027151.1"/>
</dbReference>
<dbReference type="SMART" id="SM00091">
    <property type="entry name" value="PAS"/>
    <property type="match status" value="2"/>
</dbReference>
<dbReference type="Gene3D" id="3.30.565.10">
    <property type="entry name" value="Histidine kinase-like ATPase, C-terminal domain"/>
    <property type="match status" value="1"/>
</dbReference>
<dbReference type="CDD" id="cd16917">
    <property type="entry name" value="HATPase_UhpB-NarQ-NarX-like"/>
    <property type="match status" value="1"/>
</dbReference>
<dbReference type="InterPro" id="IPR013767">
    <property type="entry name" value="PAS_fold"/>
</dbReference>
<accession>A0ABN6VUE6</accession>
<dbReference type="Pfam" id="PF02518">
    <property type="entry name" value="HATPase_c"/>
    <property type="match status" value="1"/>
</dbReference>
<dbReference type="Proteomes" id="UP001317705">
    <property type="component" value="Chromosome"/>
</dbReference>
<dbReference type="SUPFAM" id="SSF55785">
    <property type="entry name" value="PYP-like sensor domain (PAS domain)"/>
    <property type="match status" value="2"/>
</dbReference>
<feature type="domain" description="PAS" evidence="5">
    <location>
        <begin position="322"/>
        <end position="392"/>
    </location>
</feature>
<proteinExistence type="predicted"/>
<reference evidence="7 8" key="1">
    <citation type="submission" date="2022-12" db="EMBL/GenBank/DDBJ databases">
        <title>Polyphasic characterization of Geotalea uranireducens NIT-SL11 newly isolated from a complex of sewage sludge and microbially reduced graphene oxide.</title>
        <authorList>
            <person name="Xie L."/>
            <person name="Yoshida N."/>
            <person name="Meng L."/>
        </authorList>
    </citation>
    <scope>NUCLEOTIDE SEQUENCE [LARGE SCALE GENOMIC DNA]</scope>
    <source>
        <strain evidence="7 8">NIT-SL11</strain>
    </source>
</reference>